<dbReference type="Pfam" id="PF26325">
    <property type="entry name" value="YhjD"/>
    <property type="match status" value="1"/>
</dbReference>
<sequence length="138" mass="16332">MIFAFLAKNNIRFYWSDCMKILTSEENDKILFSVLIPYIIEKLEKDKILLEETSALKFGKAYLELLDSVISASSKERSQYRIFMRENNIRIVDSKICSDGVYIGVKYNGYLFRHHYDRYVIRNRVNEYVNQKVSASSF</sequence>
<dbReference type="AlphaFoldDB" id="A0A1E5L7N7"/>
<protein>
    <submittedName>
        <fullName evidence="1">Uncharacterized protein</fullName>
    </submittedName>
</protein>
<gene>
    <name evidence="1" type="ORF">BHU72_14825</name>
</gene>
<dbReference type="STRING" id="1390249.BHU72_14825"/>
<organism evidence="1 2">
    <name type="scientific">Desulfuribacillus stibiiarsenatis</name>
    <dbReference type="NCBI Taxonomy" id="1390249"/>
    <lineage>
        <taxon>Bacteria</taxon>
        <taxon>Bacillati</taxon>
        <taxon>Bacillota</taxon>
        <taxon>Desulfuribacillia</taxon>
        <taxon>Desulfuribacillales</taxon>
        <taxon>Desulfuribacillaceae</taxon>
        <taxon>Desulfuribacillus</taxon>
    </lineage>
</organism>
<name>A0A1E5L7N7_9FIRM</name>
<reference evidence="1 2" key="1">
    <citation type="submission" date="2016-09" db="EMBL/GenBank/DDBJ databases">
        <title>Desulfuribacillus arsenicus sp. nov., an obligately anaerobic, dissimilatory arsenic- and antimonate-reducing bacterium isolated from anoxic sediments.</title>
        <authorList>
            <person name="Abin C.A."/>
            <person name="Hollibaugh J.T."/>
        </authorList>
    </citation>
    <scope>NUCLEOTIDE SEQUENCE [LARGE SCALE GENOMIC DNA]</scope>
    <source>
        <strain evidence="1 2">MLFW-2</strain>
    </source>
</reference>
<proteinExistence type="predicted"/>
<keyword evidence="2" id="KW-1185">Reference proteome</keyword>
<accession>A0A1E5L7N7</accession>
<dbReference type="EMBL" id="MJAT01000009">
    <property type="protein sequence ID" value="OEH86024.1"/>
    <property type="molecule type" value="Genomic_DNA"/>
</dbReference>
<dbReference type="InterPro" id="IPR058600">
    <property type="entry name" value="YhjD-like"/>
</dbReference>
<comment type="caution">
    <text evidence="1">The sequence shown here is derived from an EMBL/GenBank/DDBJ whole genome shotgun (WGS) entry which is preliminary data.</text>
</comment>
<evidence type="ECO:0000313" key="1">
    <source>
        <dbReference type="EMBL" id="OEH86024.1"/>
    </source>
</evidence>
<dbReference type="Proteomes" id="UP000095255">
    <property type="component" value="Unassembled WGS sequence"/>
</dbReference>
<evidence type="ECO:0000313" key="2">
    <source>
        <dbReference type="Proteomes" id="UP000095255"/>
    </source>
</evidence>